<dbReference type="InterPro" id="IPR011010">
    <property type="entry name" value="DNA_brk_join_enz"/>
</dbReference>
<sequence length="405" mass="47625">MDKFKFIVREINLMYVDRREIVICIKQSDTNISVPHPITKFITDKYGNKKYSVNTQRIVANTICQFLNFLLDKVKRDNDYVSLKFKGLNNLTIDHGKHFIQSKKEKKLSPEYINKTVYYLSVFYSYLNDYQIIDINHRLEKISILDHQANIFDEYGKRREAKQTKHKLKDFGSNKNYLIPLFISISQKVAPEVTLGICLQFFGGLRKGEVVNVMKNDIQVSESKTFQVFITDNTHILFKDKTDLKDESVKRVNYLQRNLRKQELLYYDLISEIYISHLKYIRKYKISETGVLFINNDGKPMSGQVYKNRFEKVKKHFLKELLKRGNYEDYNLLSDTSWSTHIGRGIFTNLLIDMGLSETQVAIMRGDRSTSSSKHYYDSITGQRLIKENLPKLKAFLENNIKEGF</sequence>
<dbReference type="InterPro" id="IPR044068">
    <property type="entry name" value="CB"/>
</dbReference>
<dbReference type="GO" id="GO:0006310">
    <property type="term" value="P:DNA recombination"/>
    <property type="evidence" value="ECO:0007669"/>
    <property type="project" value="UniProtKB-KW"/>
</dbReference>
<dbReference type="InterPro" id="IPR010998">
    <property type="entry name" value="Integrase_recombinase_N"/>
</dbReference>
<dbReference type="GO" id="GO:0015074">
    <property type="term" value="P:DNA integration"/>
    <property type="evidence" value="ECO:0007669"/>
    <property type="project" value="InterPro"/>
</dbReference>
<keyword evidence="1 3" id="KW-0238">DNA-binding</keyword>
<dbReference type="Gene3D" id="1.10.443.10">
    <property type="entry name" value="Intergrase catalytic core"/>
    <property type="match status" value="1"/>
</dbReference>
<dbReference type="EMBL" id="FNFI01000016">
    <property type="protein sequence ID" value="SDK74228.1"/>
    <property type="molecule type" value="Genomic_DNA"/>
</dbReference>
<dbReference type="GO" id="GO:0003677">
    <property type="term" value="F:DNA binding"/>
    <property type="evidence" value="ECO:0007669"/>
    <property type="project" value="UniProtKB-UniRule"/>
</dbReference>
<dbReference type="RefSeq" id="WP_092599985.1">
    <property type="nucleotide sequence ID" value="NZ_FNFI01000016.1"/>
</dbReference>
<keyword evidence="2" id="KW-0233">DNA recombination</keyword>
<accession>A0A1G9EDQ4</accession>
<evidence type="ECO:0000313" key="6">
    <source>
        <dbReference type="Proteomes" id="UP000242700"/>
    </source>
</evidence>
<dbReference type="PROSITE" id="PS51900">
    <property type="entry name" value="CB"/>
    <property type="match status" value="1"/>
</dbReference>
<protein>
    <recommendedName>
        <fullName evidence="4">Core-binding (CB) domain-containing protein</fullName>
    </recommendedName>
</protein>
<gene>
    <name evidence="5" type="ORF">SAMN05216187_1162</name>
</gene>
<reference evidence="6" key="1">
    <citation type="submission" date="2016-10" db="EMBL/GenBank/DDBJ databases">
        <authorList>
            <person name="Varghese N."/>
            <person name="Submissions S."/>
        </authorList>
    </citation>
    <scope>NUCLEOTIDE SEQUENCE [LARGE SCALE GENOMIC DNA]</scope>
    <source>
        <strain evidence="6">CGMCC 1.8911</strain>
    </source>
</reference>
<dbReference type="Gene3D" id="1.10.150.130">
    <property type="match status" value="1"/>
</dbReference>
<dbReference type="OrthoDB" id="2206342at2"/>
<name>A0A1G9EDQ4_9STAP</name>
<organism evidence="5 6">
    <name type="scientific">Jeotgalicoccus aerolatus</name>
    <dbReference type="NCBI Taxonomy" id="709510"/>
    <lineage>
        <taxon>Bacteria</taxon>
        <taxon>Bacillati</taxon>
        <taxon>Bacillota</taxon>
        <taxon>Bacilli</taxon>
        <taxon>Bacillales</taxon>
        <taxon>Staphylococcaceae</taxon>
        <taxon>Jeotgalicoccus</taxon>
    </lineage>
</organism>
<dbReference type="InterPro" id="IPR013762">
    <property type="entry name" value="Integrase-like_cat_sf"/>
</dbReference>
<dbReference type="Proteomes" id="UP000242700">
    <property type="component" value="Unassembled WGS sequence"/>
</dbReference>
<evidence type="ECO:0000256" key="3">
    <source>
        <dbReference type="PROSITE-ProRule" id="PRU01248"/>
    </source>
</evidence>
<feature type="domain" description="Core-binding (CB)" evidence="4">
    <location>
        <begin position="37"/>
        <end position="128"/>
    </location>
</feature>
<evidence type="ECO:0000313" key="5">
    <source>
        <dbReference type="EMBL" id="SDK74228.1"/>
    </source>
</evidence>
<evidence type="ECO:0000259" key="4">
    <source>
        <dbReference type="PROSITE" id="PS51900"/>
    </source>
</evidence>
<evidence type="ECO:0000256" key="2">
    <source>
        <dbReference type="ARBA" id="ARBA00023172"/>
    </source>
</evidence>
<dbReference type="SUPFAM" id="SSF56349">
    <property type="entry name" value="DNA breaking-rejoining enzymes"/>
    <property type="match status" value="1"/>
</dbReference>
<proteinExistence type="predicted"/>
<evidence type="ECO:0000256" key="1">
    <source>
        <dbReference type="ARBA" id="ARBA00023125"/>
    </source>
</evidence>
<dbReference type="AlphaFoldDB" id="A0A1G9EDQ4"/>